<feature type="non-terminal residue" evidence="2">
    <location>
        <position position="1"/>
    </location>
</feature>
<dbReference type="AlphaFoldDB" id="A0A8J4TQV7"/>
<keyword evidence="3" id="KW-1185">Reference proteome</keyword>
<organism evidence="2 3">
    <name type="scientific">Clarias magur</name>
    <name type="common">Asian catfish</name>
    <name type="synonym">Macropteronotus magur</name>
    <dbReference type="NCBI Taxonomy" id="1594786"/>
    <lineage>
        <taxon>Eukaryota</taxon>
        <taxon>Metazoa</taxon>
        <taxon>Chordata</taxon>
        <taxon>Craniata</taxon>
        <taxon>Vertebrata</taxon>
        <taxon>Euteleostomi</taxon>
        <taxon>Actinopterygii</taxon>
        <taxon>Neopterygii</taxon>
        <taxon>Teleostei</taxon>
        <taxon>Ostariophysi</taxon>
        <taxon>Siluriformes</taxon>
        <taxon>Clariidae</taxon>
        <taxon>Clarias</taxon>
    </lineage>
</organism>
<gene>
    <name evidence="2" type="ORF">DAT39_010517</name>
</gene>
<sequence>GHRGPEAYPKRLRAQDKHSMDRTCKLHTHRPKRESDPDPECASLDIMGVLRLEGYSVQAGWSAVEQPERPTTRVLKMSPI</sequence>
<proteinExistence type="predicted"/>
<dbReference type="EMBL" id="QNUK01000157">
    <property type="protein sequence ID" value="KAF5899770.1"/>
    <property type="molecule type" value="Genomic_DNA"/>
</dbReference>
<feature type="compositionally biased region" description="Basic and acidic residues" evidence="1">
    <location>
        <begin position="1"/>
        <end position="24"/>
    </location>
</feature>
<feature type="region of interest" description="Disordered" evidence="1">
    <location>
        <begin position="1"/>
        <end position="40"/>
    </location>
</feature>
<protein>
    <submittedName>
        <fullName evidence="2">Uncharacterized protein</fullName>
    </submittedName>
</protein>
<evidence type="ECO:0000256" key="1">
    <source>
        <dbReference type="SAM" id="MobiDB-lite"/>
    </source>
</evidence>
<feature type="non-terminal residue" evidence="2">
    <location>
        <position position="80"/>
    </location>
</feature>
<reference evidence="2" key="1">
    <citation type="submission" date="2020-07" db="EMBL/GenBank/DDBJ databases">
        <title>Clarias magur genome sequencing, assembly and annotation.</title>
        <authorList>
            <person name="Kushwaha B."/>
            <person name="Kumar R."/>
            <person name="Das P."/>
            <person name="Joshi C.G."/>
            <person name="Kumar D."/>
            <person name="Nagpure N.S."/>
            <person name="Pandey M."/>
            <person name="Agarwal S."/>
            <person name="Srivastava S."/>
            <person name="Singh M."/>
            <person name="Sahoo L."/>
            <person name="Jayasankar P."/>
            <person name="Meher P.K."/>
            <person name="Koringa P.G."/>
            <person name="Iquebal M.A."/>
            <person name="Das S.P."/>
            <person name="Bit A."/>
            <person name="Patnaik S."/>
            <person name="Patel N."/>
            <person name="Shah T.M."/>
            <person name="Hinsu A."/>
            <person name="Jena J.K."/>
        </authorList>
    </citation>
    <scope>NUCLEOTIDE SEQUENCE</scope>
    <source>
        <strain evidence="2">CIFAMagur01</strain>
        <tissue evidence="2">Testis</tissue>
    </source>
</reference>
<evidence type="ECO:0000313" key="3">
    <source>
        <dbReference type="Proteomes" id="UP000727407"/>
    </source>
</evidence>
<name>A0A8J4TQV7_CLAMG</name>
<accession>A0A8J4TQV7</accession>
<evidence type="ECO:0000313" key="2">
    <source>
        <dbReference type="EMBL" id="KAF5899770.1"/>
    </source>
</evidence>
<dbReference type="Proteomes" id="UP000727407">
    <property type="component" value="Unassembled WGS sequence"/>
</dbReference>
<comment type="caution">
    <text evidence="2">The sequence shown here is derived from an EMBL/GenBank/DDBJ whole genome shotgun (WGS) entry which is preliminary data.</text>
</comment>